<gene>
    <name evidence="1" type="ORF">EHS19_10275</name>
</gene>
<dbReference type="AlphaFoldDB" id="A0A5N5RC96"/>
<accession>A0A5N5RC96</accession>
<proteinExistence type="predicted"/>
<dbReference type="Proteomes" id="UP000326336">
    <property type="component" value="Unassembled WGS sequence"/>
</dbReference>
<dbReference type="OrthoDB" id="3226195at2"/>
<keyword evidence="2" id="KW-1185">Reference proteome</keyword>
<name>A0A5N5RC96_9BIFI</name>
<protein>
    <submittedName>
        <fullName evidence="1">Uncharacterized protein</fullName>
    </submittedName>
</protein>
<evidence type="ECO:0000313" key="2">
    <source>
        <dbReference type="Proteomes" id="UP000326336"/>
    </source>
</evidence>
<comment type="caution">
    <text evidence="1">The sequence shown here is derived from an EMBL/GenBank/DDBJ whole genome shotgun (WGS) entry which is preliminary data.</text>
</comment>
<evidence type="ECO:0000313" key="1">
    <source>
        <dbReference type="EMBL" id="KAB5603607.1"/>
    </source>
</evidence>
<organism evidence="1 2">
    <name type="scientific">Bifidobacterium jacchi</name>
    <dbReference type="NCBI Taxonomy" id="2490545"/>
    <lineage>
        <taxon>Bacteria</taxon>
        <taxon>Bacillati</taxon>
        <taxon>Actinomycetota</taxon>
        <taxon>Actinomycetes</taxon>
        <taxon>Bifidobacteriales</taxon>
        <taxon>Bifidobacteriaceae</taxon>
        <taxon>Bifidobacterium</taxon>
    </lineage>
</organism>
<sequence>MDSAVQMVSRASAIQVTAQEVNARFRGDIPKSIRFYCPLCARPVIACAMGHHFDRMRRTTKPGERKTKDPYFAHRKNDEWSRYCDAYHANAGVSREERTLPLLMFLRREFPDRDSANREPGDEQHFRVEIALRRRGLSAMLHELSPNDAITVDDKSHSLRDMLSDRRRTIALPDPLRQTSSRIQVPPRWQINVGCAPTNTGILIFSDSFGSNGGRLLPNRSALHTDCMYYIVANAFHMSDAYHVFNQVNHIGTITGSRNLNVYTVYAASSSLMKNEIDDWLAQYGYCLSDIDRAAQLMWPPSIRSAGVDEPLFRASSPTYRFPYQIGNQRMAADIVSKNPLPDNPNARHIGLIGFGRKPDMEYIAESYCVFFKPKPRMPWNTAYLGPRYPDDLHPYDEWSQNNAADTVADNTVSEDNSDNDAIQIPLSRSAEIAFRRMQLHQSRSGSRGIAIAQSRERTHSWLG</sequence>
<dbReference type="EMBL" id="RQSP01000073">
    <property type="protein sequence ID" value="KAB5603607.1"/>
    <property type="molecule type" value="Genomic_DNA"/>
</dbReference>
<reference evidence="1 2" key="1">
    <citation type="journal article" date="2019" name="Int. J. Syst. Evol. Microbiol.">
        <title>Bifidobacterium jacchi sp. nov., isolated from the faeces of a baby common marmoset (Callithrix jacchus).</title>
        <authorList>
            <person name="Modesto M."/>
            <person name="Watanabe K."/>
            <person name="Arita M."/>
            <person name="Satti M."/>
            <person name="Oki K."/>
            <person name="Sciavilla P."/>
            <person name="Patavino C."/>
            <person name="Camma C."/>
            <person name="Michelini S."/>
            <person name="Sgorbati B."/>
            <person name="Mattarelli P."/>
        </authorList>
    </citation>
    <scope>NUCLEOTIDE SEQUENCE [LARGE SCALE GENOMIC DNA]</scope>
    <source>
        <strain evidence="1 2">MRM 9.3</strain>
    </source>
</reference>